<keyword evidence="2" id="KW-0560">Oxidoreductase</keyword>
<gene>
    <name evidence="4" type="ORF">GCM10009606_21000</name>
</gene>
<dbReference type="PRINTS" id="PR00081">
    <property type="entry name" value="GDHRDH"/>
</dbReference>
<dbReference type="SUPFAM" id="SSF51735">
    <property type="entry name" value="NAD(P)-binding Rossmann-fold domains"/>
    <property type="match status" value="1"/>
</dbReference>
<evidence type="ECO:0000313" key="4">
    <source>
        <dbReference type="EMBL" id="GAA1141311.1"/>
    </source>
</evidence>
<dbReference type="InterPro" id="IPR036291">
    <property type="entry name" value="NAD(P)-bd_dom_sf"/>
</dbReference>
<dbReference type="InterPro" id="IPR001763">
    <property type="entry name" value="Rhodanese-like_dom"/>
</dbReference>
<reference evidence="4 5" key="1">
    <citation type="journal article" date="2019" name="Int. J. Syst. Evol. Microbiol.">
        <title>The Global Catalogue of Microorganisms (GCM) 10K type strain sequencing project: providing services to taxonomists for standard genome sequencing and annotation.</title>
        <authorList>
            <consortium name="The Broad Institute Genomics Platform"/>
            <consortium name="The Broad Institute Genome Sequencing Center for Infectious Disease"/>
            <person name="Wu L."/>
            <person name="Ma J."/>
        </authorList>
    </citation>
    <scope>NUCLEOTIDE SEQUENCE [LARGE SCALE GENOMIC DNA]</scope>
    <source>
        <strain evidence="4 5">JCM 11813</strain>
    </source>
</reference>
<name>A0ABN1UDT2_9ACTN</name>
<evidence type="ECO:0000313" key="5">
    <source>
        <dbReference type="Proteomes" id="UP001499979"/>
    </source>
</evidence>
<dbReference type="RefSeq" id="WP_343907478.1">
    <property type="nucleotide sequence ID" value="NZ_BAAAJE010000007.1"/>
</dbReference>
<dbReference type="Proteomes" id="UP001499979">
    <property type="component" value="Unassembled WGS sequence"/>
</dbReference>
<dbReference type="InterPro" id="IPR057326">
    <property type="entry name" value="KR_dom"/>
</dbReference>
<dbReference type="EMBL" id="BAAAJE010000007">
    <property type="protein sequence ID" value="GAA1141311.1"/>
    <property type="molecule type" value="Genomic_DNA"/>
</dbReference>
<dbReference type="Gene3D" id="3.40.50.720">
    <property type="entry name" value="NAD(P)-binding Rossmann-like Domain"/>
    <property type="match status" value="1"/>
</dbReference>
<evidence type="ECO:0000256" key="1">
    <source>
        <dbReference type="ARBA" id="ARBA00006484"/>
    </source>
</evidence>
<organism evidence="4 5">
    <name type="scientific">Nocardioides aquiterrae</name>
    <dbReference type="NCBI Taxonomy" id="203799"/>
    <lineage>
        <taxon>Bacteria</taxon>
        <taxon>Bacillati</taxon>
        <taxon>Actinomycetota</taxon>
        <taxon>Actinomycetes</taxon>
        <taxon>Propionibacteriales</taxon>
        <taxon>Nocardioidaceae</taxon>
        <taxon>Nocardioides</taxon>
    </lineage>
</organism>
<dbReference type="NCBIfam" id="NF004846">
    <property type="entry name" value="PRK06197.1"/>
    <property type="match status" value="1"/>
</dbReference>
<proteinExistence type="inferred from homology"/>
<dbReference type="PANTHER" id="PTHR24320:SF148">
    <property type="entry name" value="NAD(P)-BINDING ROSSMANN-FOLD SUPERFAMILY PROTEIN"/>
    <property type="match status" value="1"/>
</dbReference>
<dbReference type="SMART" id="SM00822">
    <property type="entry name" value="PKS_KR"/>
    <property type="match status" value="1"/>
</dbReference>
<dbReference type="Pfam" id="PF00106">
    <property type="entry name" value="adh_short"/>
    <property type="match status" value="1"/>
</dbReference>
<accession>A0ABN1UDT2</accession>
<dbReference type="PANTHER" id="PTHR24320">
    <property type="entry name" value="RETINOL DEHYDROGENASE"/>
    <property type="match status" value="1"/>
</dbReference>
<evidence type="ECO:0000256" key="2">
    <source>
        <dbReference type="ARBA" id="ARBA00023002"/>
    </source>
</evidence>
<keyword evidence="5" id="KW-1185">Reference proteome</keyword>
<feature type="domain" description="Rhodanese" evidence="3">
    <location>
        <begin position="7"/>
        <end position="68"/>
    </location>
</feature>
<comment type="similarity">
    <text evidence="1">Belongs to the short-chain dehydrogenases/reductases (SDR) family.</text>
</comment>
<dbReference type="InterPro" id="IPR002347">
    <property type="entry name" value="SDR_fam"/>
</dbReference>
<dbReference type="PROSITE" id="PS50206">
    <property type="entry name" value="RHODANESE_3"/>
    <property type="match status" value="1"/>
</dbReference>
<protein>
    <submittedName>
        <fullName evidence="4">Oxidoreductase</fullName>
    </submittedName>
</protein>
<comment type="caution">
    <text evidence="4">The sequence shown here is derived from an EMBL/GenBank/DDBJ whole genome shotgun (WGS) entry which is preliminary data.</text>
</comment>
<evidence type="ECO:0000259" key="3">
    <source>
        <dbReference type="PROSITE" id="PS50206"/>
    </source>
</evidence>
<sequence>MLARSRPARWDAVPRQDGRRFVVTGASGGLGLETARALAAAGADVVLAVRNLDKGRAAARTMTGDVEVQRLDVADLASVREFAADVGPVDVLVNNAGVLAVPWALTADGFETHLATNHLGHFALANLLLPRLTDRVVVVSSDAHYRGDLDLTDLNWERRPYRPFAAYGASKLANLLFLAELQRRLTAAGSTLRATGAHPGSTATAITANTGDRLKTWVGSWGHRLVGMPAWKGALTTLYAATMDVPGNTFIGPGGLLEMSGWPTGVGRSQAASDPDLAKQLWLRSEELTGVRFPL</sequence>